<dbReference type="STRING" id="13735.ENSPSIP00000001610"/>
<evidence type="ECO:0000256" key="2">
    <source>
        <dbReference type="ARBA" id="ARBA00012180"/>
    </source>
</evidence>
<evidence type="ECO:0000256" key="7">
    <source>
        <dbReference type="ARBA" id="ARBA00022759"/>
    </source>
</evidence>
<evidence type="ECO:0000256" key="8">
    <source>
        <dbReference type="ARBA" id="ARBA00022801"/>
    </source>
</evidence>
<keyword evidence="3" id="KW-0645">Protease</keyword>
<keyword evidence="8" id="KW-0378">Hydrolase</keyword>
<organism evidence="13 14">
    <name type="scientific">Pelodiscus sinensis</name>
    <name type="common">Chinese softshell turtle</name>
    <name type="synonym">Trionyx sinensis</name>
    <dbReference type="NCBI Taxonomy" id="13735"/>
    <lineage>
        <taxon>Eukaryota</taxon>
        <taxon>Metazoa</taxon>
        <taxon>Chordata</taxon>
        <taxon>Craniata</taxon>
        <taxon>Vertebrata</taxon>
        <taxon>Euteleostomi</taxon>
        <taxon>Archelosauria</taxon>
        <taxon>Testudinata</taxon>
        <taxon>Testudines</taxon>
        <taxon>Cryptodira</taxon>
        <taxon>Trionychia</taxon>
        <taxon>Trionychidae</taxon>
        <taxon>Pelodiscus</taxon>
    </lineage>
</organism>
<dbReference type="InterPro" id="IPR043502">
    <property type="entry name" value="DNA/RNA_pol_sf"/>
</dbReference>
<dbReference type="InterPro" id="IPR001584">
    <property type="entry name" value="Integrase_cat-core"/>
</dbReference>
<dbReference type="PANTHER" id="PTHR37984:SF5">
    <property type="entry name" value="PROTEIN NYNRIN-LIKE"/>
    <property type="match status" value="1"/>
</dbReference>
<reference evidence="14" key="2">
    <citation type="journal article" date="2013" name="Nat. Genet.">
        <title>The draft genomes of soft-shell turtle and green sea turtle yield insights into the development and evolution of the turtle-specific body plan.</title>
        <authorList>
            <person name="Wang Z."/>
            <person name="Pascual-Anaya J."/>
            <person name="Zadissa A."/>
            <person name="Li W."/>
            <person name="Niimura Y."/>
            <person name="Huang Z."/>
            <person name="Li C."/>
            <person name="White S."/>
            <person name="Xiong Z."/>
            <person name="Fang D."/>
            <person name="Wang B."/>
            <person name="Ming Y."/>
            <person name="Chen Y."/>
            <person name="Zheng Y."/>
            <person name="Kuraku S."/>
            <person name="Pignatelli M."/>
            <person name="Herrero J."/>
            <person name="Beal K."/>
            <person name="Nozawa M."/>
            <person name="Li Q."/>
            <person name="Wang J."/>
            <person name="Zhang H."/>
            <person name="Yu L."/>
            <person name="Shigenobu S."/>
            <person name="Wang J."/>
            <person name="Liu J."/>
            <person name="Flicek P."/>
            <person name="Searle S."/>
            <person name="Wang J."/>
            <person name="Kuratani S."/>
            <person name="Yin Y."/>
            <person name="Aken B."/>
            <person name="Zhang G."/>
            <person name="Irie N."/>
        </authorList>
    </citation>
    <scope>NUCLEOTIDE SEQUENCE [LARGE SCALE GENOMIC DNA]</scope>
    <source>
        <strain evidence="14">Daiwa-1</strain>
    </source>
</reference>
<evidence type="ECO:0000256" key="5">
    <source>
        <dbReference type="ARBA" id="ARBA00022695"/>
    </source>
</evidence>
<dbReference type="InterPro" id="IPR043128">
    <property type="entry name" value="Rev_trsase/Diguanyl_cyclase"/>
</dbReference>
<proteinExistence type="inferred from homology"/>
<dbReference type="EC" id="3.1.26.4" evidence="2"/>
<dbReference type="Gene3D" id="3.30.420.10">
    <property type="entry name" value="Ribonuclease H-like superfamily/Ribonuclease H"/>
    <property type="match status" value="1"/>
</dbReference>
<keyword evidence="9" id="KW-0695">RNA-directed DNA polymerase</keyword>
<dbReference type="PROSITE" id="PS50994">
    <property type="entry name" value="INTEGRASE"/>
    <property type="match status" value="1"/>
</dbReference>
<dbReference type="PROSITE" id="PS50878">
    <property type="entry name" value="RT_POL"/>
    <property type="match status" value="1"/>
</dbReference>
<dbReference type="FunFam" id="3.30.70.270:FF:000026">
    <property type="entry name" value="Transposon Ty3-G Gag-Pol polyprotein"/>
    <property type="match status" value="1"/>
</dbReference>
<dbReference type="PANTHER" id="PTHR37984">
    <property type="entry name" value="PROTEIN CBG26694"/>
    <property type="match status" value="1"/>
</dbReference>
<evidence type="ECO:0000313" key="14">
    <source>
        <dbReference type="Proteomes" id="UP000007267"/>
    </source>
</evidence>
<dbReference type="GO" id="GO:0003676">
    <property type="term" value="F:nucleic acid binding"/>
    <property type="evidence" value="ECO:0007669"/>
    <property type="project" value="InterPro"/>
</dbReference>
<dbReference type="Pfam" id="PF17917">
    <property type="entry name" value="RT_RNaseH"/>
    <property type="match status" value="1"/>
</dbReference>
<feature type="region of interest" description="Disordered" evidence="10">
    <location>
        <begin position="209"/>
        <end position="238"/>
    </location>
</feature>
<dbReference type="CDD" id="cd01647">
    <property type="entry name" value="RT_LTR"/>
    <property type="match status" value="1"/>
</dbReference>
<evidence type="ECO:0000256" key="10">
    <source>
        <dbReference type="SAM" id="MobiDB-lite"/>
    </source>
</evidence>
<dbReference type="InterPro" id="IPR000477">
    <property type="entry name" value="RT_dom"/>
</dbReference>
<keyword evidence="4" id="KW-0808">Transferase</keyword>
<evidence type="ECO:0000313" key="13">
    <source>
        <dbReference type="Ensembl" id="ENSPSIP00000001610.1"/>
    </source>
</evidence>
<dbReference type="Pfam" id="PF22938">
    <property type="entry name" value="Integrase_p58_C"/>
    <property type="match status" value="1"/>
</dbReference>
<reference evidence="13" key="3">
    <citation type="submission" date="2025-08" db="UniProtKB">
        <authorList>
            <consortium name="Ensembl"/>
        </authorList>
    </citation>
    <scope>IDENTIFICATION</scope>
</reference>
<dbReference type="GO" id="GO:0004523">
    <property type="term" value="F:RNA-DNA hybrid ribonuclease activity"/>
    <property type="evidence" value="ECO:0007669"/>
    <property type="project" value="UniProtKB-EC"/>
</dbReference>
<accession>K7F0Q0</accession>
<name>K7F0Q0_PELSI</name>
<dbReference type="Proteomes" id="UP000007267">
    <property type="component" value="Unassembled WGS sequence"/>
</dbReference>
<dbReference type="Gene3D" id="3.30.70.270">
    <property type="match status" value="2"/>
</dbReference>
<dbReference type="Gene3D" id="3.10.10.10">
    <property type="entry name" value="HIV Type 1 Reverse Transcriptase, subunit A, domain 1"/>
    <property type="match status" value="1"/>
</dbReference>
<dbReference type="InterPro" id="IPR036397">
    <property type="entry name" value="RNaseH_sf"/>
</dbReference>
<dbReference type="EMBL" id="AGCU01166796">
    <property type="status" value="NOT_ANNOTATED_CDS"/>
    <property type="molecule type" value="Genomic_DNA"/>
</dbReference>
<dbReference type="InterPro" id="IPR012337">
    <property type="entry name" value="RNaseH-like_sf"/>
</dbReference>
<evidence type="ECO:0000256" key="4">
    <source>
        <dbReference type="ARBA" id="ARBA00022679"/>
    </source>
</evidence>
<dbReference type="FunFam" id="3.10.10.10:FF:000007">
    <property type="entry name" value="Retrovirus-related Pol polyprotein from transposon 17.6-like Protein"/>
    <property type="match status" value="1"/>
</dbReference>
<evidence type="ECO:0000256" key="6">
    <source>
        <dbReference type="ARBA" id="ARBA00022722"/>
    </source>
</evidence>
<evidence type="ECO:0000259" key="11">
    <source>
        <dbReference type="PROSITE" id="PS50878"/>
    </source>
</evidence>
<evidence type="ECO:0000256" key="3">
    <source>
        <dbReference type="ARBA" id="ARBA00022670"/>
    </source>
</evidence>
<feature type="domain" description="Reverse transcriptase" evidence="11">
    <location>
        <begin position="301"/>
        <end position="479"/>
    </location>
</feature>
<dbReference type="InterPro" id="IPR041373">
    <property type="entry name" value="RT_RNaseH"/>
</dbReference>
<dbReference type="SUPFAM" id="SSF56672">
    <property type="entry name" value="DNA/RNA polymerases"/>
    <property type="match status" value="1"/>
</dbReference>
<dbReference type="CDD" id="cd09274">
    <property type="entry name" value="RNase_HI_RT_Ty3"/>
    <property type="match status" value="1"/>
</dbReference>
<keyword evidence="7" id="KW-0255">Endonuclease</keyword>
<dbReference type="FunFam" id="3.10.20.370:FF:000001">
    <property type="entry name" value="Retrovirus-related Pol polyprotein from transposon 17.6-like protein"/>
    <property type="match status" value="1"/>
</dbReference>
<evidence type="ECO:0000256" key="1">
    <source>
        <dbReference type="ARBA" id="ARBA00010879"/>
    </source>
</evidence>
<dbReference type="InterPro" id="IPR050951">
    <property type="entry name" value="Retrovirus_Pol_polyprotein"/>
</dbReference>
<dbReference type="GeneTree" id="ENSGT01100000263500"/>
<evidence type="ECO:0000256" key="9">
    <source>
        <dbReference type="ARBA" id="ARBA00022918"/>
    </source>
</evidence>
<dbReference type="SUPFAM" id="SSF53098">
    <property type="entry name" value="Ribonuclease H-like"/>
    <property type="match status" value="1"/>
</dbReference>
<dbReference type="InterPro" id="IPR054465">
    <property type="entry name" value="Integrase_p58-like_C"/>
</dbReference>
<dbReference type="OMA" id="WEQHVRQ"/>
<dbReference type="AlphaFoldDB" id="K7F0Q0"/>
<reference evidence="13" key="4">
    <citation type="submission" date="2025-09" db="UniProtKB">
        <authorList>
            <consortium name="Ensembl"/>
        </authorList>
    </citation>
    <scope>IDENTIFICATION</scope>
</reference>
<keyword evidence="5" id="KW-0548">Nucleotidyltransferase</keyword>
<protein>
    <recommendedName>
        <fullName evidence="2">ribonuclease H</fullName>
        <ecNumber evidence="2">3.1.26.4</ecNumber>
    </recommendedName>
</protein>
<keyword evidence="14" id="KW-1185">Reference proteome</keyword>
<evidence type="ECO:0000259" key="12">
    <source>
        <dbReference type="PROSITE" id="PS50994"/>
    </source>
</evidence>
<dbReference type="GO" id="GO:0006508">
    <property type="term" value="P:proteolysis"/>
    <property type="evidence" value="ECO:0007669"/>
    <property type="project" value="UniProtKB-KW"/>
</dbReference>
<dbReference type="Ensembl" id="ENSPSIT00000001614.1">
    <property type="protein sequence ID" value="ENSPSIP00000001610.1"/>
    <property type="gene ID" value="ENSPSIG00000001614.1"/>
</dbReference>
<keyword evidence="6" id="KW-0540">Nuclease</keyword>
<dbReference type="eggNOG" id="KOG0017">
    <property type="taxonomic scope" value="Eukaryota"/>
</dbReference>
<dbReference type="GO" id="GO:0015074">
    <property type="term" value="P:DNA integration"/>
    <property type="evidence" value="ECO:0007669"/>
    <property type="project" value="InterPro"/>
</dbReference>
<reference evidence="14" key="1">
    <citation type="submission" date="2011-10" db="EMBL/GenBank/DDBJ databases">
        <authorList>
            <consortium name="Soft-shell Turtle Genome Consortium"/>
        </authorList>
    </citation>
    <scope>NUCLEOTIDE SEQUENCE [LARGE SCALE GENOMIC DNA]</scope>
    <source>
        <strain evidence="14">Daiwa-1</strain>
    </source>
</reference>
<feature type="domain" description="Integrase catalytic" evidence="12">
    <location>
        <begin position="1"/>
        <end position="79"/>
    </location>
</feature>
<sequence length="689" mass="79591">MAELCRLLNIHALRTTVYHPQTDRLVERFNRTLKSMLRKFVEEDPRGWDKMLPALLFAVREVPQASTGFSPFELLYGRQPRGILDLLREDWEGQESRVMGTVPYVLQLRERLQKLGEFARTNLLQAQETQARYYDRGTKLRTFEPGDRVLLLLPSQESKLLAKWQGPFEVVRRVGPVDYEVRLTGRKKGLQIYHVNLLKKWKVQEGLVIDPSPPDEDLGPSAADPPPDQPATLGEELSPGQKDELSRLVQKYAHVLSSQPGRTRGISHHISTLPGQRVRDQHRPLPRKMWGLVERELQAMLEMGVIEESRSEWRSPIVLVPKPDGTMRFCIDFRKVNAISRFDAYPMPRVDELLERLGKARYLSTLDLTKGYWQIPLTPTSKEKTAFPTPFGLYQFITMPFGLHGAAATFQRLVDRLLRPHQLYATAYIDDIVVYSQTWPEHLQHLEAVLKALEDANLTANPGKCHLGRREVTYLGYTVGRGTLRPLVDKVQALQEWKRPKTKKQIRQFLGLAGYYCRFIPDFSTLATPLSDLTQKSMPTKVQWTPECEEAFHTLKQRLVKEPVLFPPDFAKDFILQTDASERGLGAVLAQEVDGEEHPVLYMSRKLFPREQRYSTIEKEALAVKWATDALRYYLLGSHFRLVTDHAPLRWLHSMKDTNPRIMRWYLSLQPYDFEVAHRLGKTHMNANF</sequence>
<dbReference type="GO" id="GO:0003964">
    <property type="term" value="F:RNA-directed DNA polymerase activity"/>
    <property type="evidence" value="ECO:0007669"/>
    <property type="project" value="UniProtKB-KW"/>
</dbReference>
<dbReference type="HOGENOM" id="CLU_000384_42_12_1"/>
<dbReference type="Pfam" id="PF00078">
    <property type="entry name" value="RVT_1"/>
    <property type="match status" value="1"/>
</dbReference>
<comment type="similarity">
    <text evidence="1">Belongs to the beta type-B retroviral polymerase family. HERV class-II K(HML-2) pol subfamily.</text>
</comment>
<dbReference type="GO" id="GO:0008233">
    <property type="term" value="F:peptidase activity"/>
    <property type="evidence" value="ECO:0007669"/>
    <property type="project" value="UniProtKB-KW"/>
</dbReference>